<dbReference type="Proteomes" id="UP001062846">
    <property type="component" value="Chromosome 6"/>
</dbReference>
<evidence type="ECO:0000313" key="2">
    <source>
        <dbReference type="Proteomes" id="UP001062846"/>
    </source>
</evidence>
<organism evidence="1 2">
    <name type="scientific">Rhododendron molle</name>
    <name type="common">Chinese azalea</name>
    <name type="synonym">Azalea mollis</name>
    <dbReference type="NCBI Taxonomy" id="49168"/>
    <lineage>
        <taxon>Eukaryota</taxon>
        <taxon>Viridiplantae</taxon>
        <taxon>Streptophyta</taxon>
        <taxon>Embryophyta</taxon>
        <taxon>Tracheophyta</taxon>
        <taxon>Spermatophyta</taxon>
        <taxon>Magnoliopsida</taxon>
        <taxon>eudicotyledons</taxon>
        <taxon>Gunneridae</taxon>
        <taxon>Pentapetalae</taxon>
        <taxon>asterids</taxon>
        <taxon>Ericales</taxon>
        <taxon>Ericaceae</taxon>
        <taxon>Ericoideae</taxon>
        <taxon>Rhodoreae</taxon>
        <taxon>Rhododendron</taxon>
    </lineage>
</organism>
<evidence type="ECO:0000313" key="1">
    <source>
        <dbReference type="EMBL" id="KAI8550654.1"/>
    </source>
</evidence>
<comment type="caution">
    <text evidence="1">The sequence shown here is derived from an EMBL/GenBank/DDBJ whole genome shotgun (WGS) entry which is preliminary data.</text>
</comment>
<keyword evidence="2" id="KW-1185">Reference proteome</keyword>
<name>A0ACC0NCN3_RHOML</name>
<reference evidence="1" key="1">
    <citation type="submission" date="2022-02" db="EMBL/GenBank/DDBJ databases">
        <title>Plant Genome Project.</title>
        <authorList>
            <person name="Zhang R.-G."/>
        </authorList>
    </citation>
    <scope>NUCLEOTIDE SEQUENCE</scope>
    <source>
        <strain evidence="1">AT1</strain>
    </source>
</reference>
<proteinExistence type="predicted"/>
<protein>
    <submittedName>
        <fullName evidence="1">Uncharacterized protein</fullName>
    </submittedName>
</protein>
<accession>A0ACC0NCN3</accession>
<gene>
    <name evidence="1" type="ORF">RHMOL_Rhmol06G0124100</name>
</gene>
<sequence>MVNMFAAHMLNGIKYFSIDIYVDCPNVVDSEDEEVIGVDLGCITELRGDQQVGVGEGQGGGDEDGGGDQHGEVGGGVEGGHEDGEVGVGEGEGGEGVDANKSGEMDDDGSSDSEWLPNDDSSTSTASFSGVEESSDEEQEESIPLVGLGKSLLGSLGEQENDCSSDSDDDNIAPEFDENGRPIFPEFKESYMNKPQLIEGMKFPNAVVFRKLLREYHIKEGYEFKFIKNEARRVTVKCAHDCGFRLHASPMYEERSFQIKKIDEQHSCTRTYTNKNATSSWLSQRYLAKFSDAPETKVSSMKKTIRREWLLNVLENKVYRAKRKALELIRGDHRGQYARLWDYCEMVRILNPSSTAKIKVDTETLLEGRPMFERIFISYDGQLRGFLSGCRPIIGLDACFLKGPFGGHLMHAVARDANNQMFPLAFAVVVAETKDSWTWFMGLLVRMIGDPEERGWSFVSDRKKGLTQTFAELYPNVEHRYCIRHMYSNFSKVYKGKEWKDLMWKATSVYTVQEFEYHMNAIKEIDEGAYEYLMSEDPKTWARCMYGLRSKCNRMDNNTSEAFNQAIKDARDEPILTMLESIRRYLMTRLQIRRQMCQGWEGTLCPRIRKRVEKTCKLMGECQEMAMAEDLEMIRIEEMIIAEERGLVPCTSSGRENDNNTGSGRGARGGKTGPSGGRGTGTRGRGGRGKVSGRGGSGGTMVIGGTGRGGDPAPNKGQVLVGGRGRGRGRGRSGSTPALPGVVIKERCQQNGGNNGKCQQPTIGKGKALVIAEAKVPIPRFGGAETVALRVGLPNTQGWRRSTRLGNAIFWSQPSSSSAASCASASGSGKATMPTTPIPRLDSQGATSTPSSTQKSRI</sequence>
<dbReference type="EMBL" id="CM046393">
    <property type="protein sequence ID" value="KAI8550654.1"/>
    <property type="molecule type" value="Genomic_DNA"/>
</dbReference>